<protein>
    <recommendedName>
        <fullName evidence="4">DNA-binding protein</fullName>
    </recommendedName>
</protein>
<evidence type="ECO:0000313" key="2">
    <source>
        <dbReference type="EMBL" id="AVH55785.1"/>
    </source>
</evidence>
<name>A0ABN5HXD0_9ACTN</name>
<feature type="region of interest" description="Disordered" evidence="1">
    <location>
        <begin position="24"/>
        <end position="100"/>
    </location>
</feature>
<organism evidence="2 3">
    <name type="scientific">Streptomyces dengpaensis</name>
    <dbReference type="NCBI Taxonomy" id="2049881"/>
    <lineage>
        <taxon>Bacteria</taxon>
        <taxon>Bacillati</taxon>
        <taxon>Actinomycetota</taxon>
        <taxon>Actinomycetes</taxon>
        <taxon>Kitasatosporales</taxon>
        <taxon>Streptomycetaceae</taxon>
        <taxon>Streptomyces</taxon>
    </lineage>
</organism>
<feature type="compositionally biased region" description="Basic and acidic residues" evidence="1">
    <location>
        <begin position="59"/>
        <end position="76"/>
    </location>
</feature>
<feature type="compositionally biased region" description="Basic and acidic residues" evidence="1">
    <location>
        <begin position="35"/>
        <end position="44"/>
    </location>
</feature>
<sequence length="357" mass="39672">MRLIEVSVLRSAQPPALWCILTTRPEAAAQSRTPEGPERRDARPSEGPASRDTSTPGGPERRDTRMPGGPERRDAWPSDGPAPRDTSQSEQPERQHARQPENPLFSTGAVLAPAPAAPQTSAGPLPPGQGPARRLATQLLERAQTDDAPTARWYLLAEPEGAVRPEALAGLRESLRRALTAHGCHRDVVRAVAFAGDDLTVLCSSRHRLAPGRSVPWQLPDYYPQLLERIGQLANQGLPAPSITRRLQDEGFTQAPGREERISLPTVQRLLHEDLSVPLPTRYRRGPAEGEEPGPDEWWLRDLAIELSMPTITLYTWIRRGWVPSARKETRPPYRWIVRADRDGIAALRARRYRNSA</sequence>
<evidence type="ECO:0000256" key="1">
    <source>
        <dbReference type="SAM" id="MobiDB-lite"/>
    </source>
</evidence>
<dbReference type="RefSeq" id="WP_099498758.1">
    <property type="nucleotide sequence ID" value="NZ_CP026652.1"/>
</dbReference>
<dbReference type="EMBL" id="CP026652">
    <property type="protein sequence ID" value="AVH55785.1"/>
    <property type="molecule type" value="Genomic_DNA"/>
</dbReference>
<evidence type="ECO:0008006" key="4">
    <source>
        <dbReference type="Google" id="ProtNLM"/>
    </source>
</evidence>
<gene>
    <name evidence="2" type="ORF">C4B68_08400</name>
</gene>
<accession>A0ABN5HXD0</accession>
<keyword evidence="3" id="KW-1185">Reference proteome</keyword>
<reference evidence="2 3" key="1">
    <citation type="submission" date="2018-02" db="EMBL/GenBank/DDBJ databases">
        <title>Complete genome sequence of Streptomyces dengpaensis, the producer of angucyclines.</title>
        <authorList>
            <person name="Yumei L."/>
        </authorList>
    </citation>
    <scope>NUCLEOTIDE SEQUENCE [LARGE SCALE GENOMIC DNA]</scope>
    <source>
        <strain evidence="2 3">XZHG99</strain>
    </source>
</reference>
<proteinExistence type="predicted"/>
<evidence type="ECO:0000313" key="3">
    <source>
        <dbReference type="Proteomes" id="UP000238413"/>
    </source>
</evidence>
<dbReference type="Proteomes" id="UP000238413">
    <property type="component" value="Chromosome"/>
</dbReference>